<dbReference type="Proteomes" id="UP000263900">
    <property type="component" value="Chromosome"/>
</dbReference>
<evidence type="ECO:0000256" key="1">
    <source>
        <dbReference type="SAM" id="Phobius"/>
    </source>
</evidence>
<feature type="transmembrane region" description="Helical" evidence="1">
    <location>
        <begin position="15"/>
        <end position="33"/>
    </location>
</feature>
<keyword evidence="1" id="KW-1133">Transmembrane helix</keyword>
<keyword evidence="1" id="KW-0812">Transmembrane</keyword>
<name>A0A3B7MRN6_9BACT</name>
<dbReference type="RefSeq" id="WP_119051581.1">
    <property type="nucleotide sequence ID" value="NZ_CP032157.1"/>
</dbReference>
<keyword evidence="3" id="KW-1185">Reference proteome</keyword>
<proteinExistence type="predicted"/>
<evidence type="ECO:0000313" key="2">
    <source>
        <dbReference type="EMBL" id="AXY75700.1"/>
    </source>
</evidence>
<dbReference type="KEGG" id="pseg:D3H65_17695"/>
<accession>A0A3B7MRN6</accession>
<sequence>MIVSSIILYVDPGSGSYLVQAIIAAVVGALFYFKNIWWRVKAFFFKPKKDDTTGNDPVND</sequence>
<keyword evidence="1" id="KW-0472">Membrane</keyword>
<reference evidence="2 3" key="1">
    <citation type="submission" date="2018-09" db="EMBL/GenBank/DDBJ databases">
        <title>Genome sequencing of strain 6GH32-13.</title>
        <authorList>
            <person name="Weon H.-Y."/>
            <person name="Heo J."/>
            <person name="Kwon S.-W."/>
        </authorList>
    </citation>
    <scope>NUCLEOTIDE SEQUENCE [LARGE SCALE GENOMIC DNA]</scope>
    <source>
        <strain evidence="2 3">5GH32-13</strain>
    </source>
</reference>
<dbReference type="OrthoDB" id="678514at2"/>
<protein>
    <submittedName>
        <fullName evidence="2">Uncharacterized protein</fullName>
    </submittedName>
</protein>
<dbReference type="AlphaFoldDB" id="A0A3B7MRN6"/>
<dbReference type="EMBL" id="CP032157">
    <property type="protein sequence ID" value="AXY75700.1"/>
    <property type="molecule type" value="Genomic_DNA"/>
</dbReference>
<evidence type="ECO:0000313" key="3">
    <source>
        <dbReference type="Proteomes" id="UP000263900"/>
    </source>
</evidence>
<organism evidence="2 3">
    <name type="scientific">Paraflavitalea soli</name>
    <dbReference type="NCBI Taxonomy" id="2315862"/>
    <lineage>
        <taxon>Bacteria</taxon>
        <taxon>Pseudomonadati</taxon>
        <taxon>Bacteroidota</taxon>
        <taxon>Chitinophagia</taxon>
        <taxon>Chitinophagales</taxon>
        <taxon>Chitinophagaceae</taxon>
        <taxon>Paraflavitalea</taxon>
    </lineage>
</organism>
<gene>
    <name evidence="2" type="ORF">D3H65_17695</name>
</gene>